<keyword evidence="3" id="KW-1185">Reference proteome</keyword>
<organism evidence="2 3">
    <name type="scientific">Virgibacillus necropolis</name>
    <dbReference type="NCBI Taxonomy" id="163877"/>
    <lineage>
        <taxon>Bacteria</taxon>
        <taxon>Bacillati</taxon>
        <taxon>Bacillota</taxon>
        <taxon>Bacilli</taxon>
        <taxon>Bacillales</taxon>
        <taxon>Bacillaceae</taxon>
        <taxon>Virgibacillus</taxon>
    </lineage>
</organism>
<gene>
    <name evidence="2" type="ORF">CFK40_13345</name>
</gene>
<feature type="domain" description="PilZ" evidence="1">
    <location>
        <begin position="37"/>
        <end position="126"/>
    </location>
</feature>
<dbReference type="KEGG" id="vne:CFK40_13345"/>
<reference evidence="2 3" key="1">
    <citation type="journal article" date="2003" name="Int. J. Syst. Evol. Microbiol.">
        <title>Virgibacillus carmonensis sp. nov., Virgibacillus necropolis sp. nov. and Virgibacillus picturae sp. nov., three novel species isolated from deteriorated mural paintings, transfer of the species of the genus salibacillus to Virgibacillus, as Virgibacillus marismortui comb. nov. and Virgibacillus salexigens comb. nov., and emended description of the genus Virgibacillus.</title>
        <authorList>
            <person name="Heyrman J."/>
            <person name="Logan N.A."/>
            <person name="Busse H.J."/>
            <person name="Balcaen A."/>
            <person name="Lebbe L."/>
            <person name="Rodriguez-Diaz M."/>
            <person name="Swings J."/>
            <person name="De Vos P."/>
        </authorList>
    </citation>
    <scope>NUCLEOTIDE SEQUENCE [LARGE SCALE GENOMIC DNA]</scope>
    <source>
        <strain evidence="2 3">LMG 19488</strain>
    </source>
</reference>
<proteinExistence type="predicted"/>
<dbReference type="Gene3D" id="2.40.10.220">
    <property type="entry name" value="predicted glycosyltransferase like domains"/>
    <property type="match status" value="1"/>
</dbReference>
<dbReference type="SUPFAM" id="SSF141371">
    <property type="entry name" value="PilZ domain-like"/>
    <property type="match status" value="1"/>
</dbReference>
<dbReference type="Proteomes" id="UP000204391">
    <property type="component" value="Chromosome"/>
</dbReference>
<protein>
    <recommendedName>
        <fullName evidence="1">PilZ domain-containing protein</fullName>
    </recommendedName>
</protein>
<dbReference type="GO" id="GO:0035438">
    <property type="term" value="F:cyclic-di-GMP binding"/>
    <property type="evidence" value="ECO:0007669"/>
    <property type="project" value="InterPro"/>
</dbReference>
<evidence type="ECO:0000313" key="2">
    <source>
        <dbReference type="EMBL" id="ASN05929.1"/>
    </source>
</evidence>
<evidence type="ECO:0000313" key="3">
    <source>
        <dbReference type="Proteomes" id="UP000204391"/>
    </source>
</evidence>
<accession>A0A221MED5</accession>
<sequence length="144" mass="16816">MYLFFTINAKDYNFFFQDDTFIILNRWVINLYFKRNEAFRFSFSKPIPGKLIESTNNCTPINVTILDVSKNGAKVYCEDNTQLHSGNQIKLSFMIDDISFDALGTISWRKPAKTSYEMGIHLITDDTYHTTMIQSLKKLKRMNS</sequence>
<dbReference type="InterPro" id="IPR009875">
    <property type="entry name" value="PilZ_domain"/>
</dbReference>
<dbReference type="Pfam" id="PF07238">
    <property type="entry name" value="PilZ"/>
    <property type="match status" value="1"/>
</dbReference>
<dbReference type="AlphaFoldDB" id="A0A221MED5"/>
<dbReference type="EMBL" id="CP022437">
    <property type="protein sequence ID" value="ASN05929.1"/>
    <property type="molecule type" value="Genomic_DNA"/>
</dbReference>
<name>A0A221MED5_9BACI</name>
<evidence type="ECO:0000259" key="1">
    <source>
        <dbReference type="Pfam" id="PF07238"/>
    </source>
</evidence>